<comment type="caution">
    <text evidence="1">The sequence shown here is derived from an EMBL/GenBank/DDBJ whole genome shotgun (WGS) entry which is preliminary data.</text>
</comment>
<dbReference type="EMBL" id="JAPDGR010000162">
    <property type="protein sequence ID" value="KAJ2994670.1"/>
    <property type="molecule type" value="Genomic_DNA"/>
</dbReference>
<dbReference type="Proteomes" id="UP001143856">
    <property type="component" value="Unassembled WGS sequence"/>
</dbReference>
<reference evidence="1" key="1">
    <citation type="submission" date="2022-10" db="EMBL/GenBank/DDBJ databases">
        <title>Genome Sequence of Xylaria curta.</title>
        <authorList>
            <person name="Buettner E."/>
        </authorList>
    </citation>
    <scope>NUCLEOTIDE SEQUENCE</scope>
    <source>
        <strain evidence="1">Babe10</strain>
    </source>
</reference>
<gene>
    <name evidence="1" type="ORF">NUW58_g1490</name>
</gene>
<name>A0ACC1PJX2_9PEZI</name>
<proteinExistence type="predicted"/>
<evidence type="ECO:0000313" key="2">
    <source>
        <dbReference type="Proteomes" id="UP001143856"/>
    </source>
</evidence>
<keyword evidence="2" id="KW-1185">Reference proteome</keyword>
<sequence>MSYPRANGCNTICATVSQGKNASAVQKKVSRVLMTGQPKKKGRAEMDPNPPRDYLLRCQLQSESILLLLSYGRMLSHVESVANDIYGKIGARDYVTFGNLQLPKIVLEIEDCSSEIAIRLQRLTWKIPRINDVPVRVELSSVIQARIEAHPSRQRFEQSLDQLHRITAAAIGTESRRPYDAEHSLEDIEREVENIINVPILYSKKESNGQFANTFIRSLESLEERFSPILGGSLTLPVPFVHDFWYQHIGERDAFFNNELKEPIPPMLRHDSLRRTPLHFIVEKMLFEPGPYSMRFPLADRTEVQLFLQNYHLSRQIDAQDAFGRTALHIACDHGNEEEGAMQSDSFQSDITHILLDHGAKIDIIDECGRLAIDSAIAYNNYPVLEVFMIKRGLNLEGIYSAMAQIESAMNSALDASRIACERAENEIEMDTMDE</sequence>
<accession>A0ACC1PJX2</accession>
<protein>
    <submittedName>
        <fullName evidence="1">Uncharacterized protein</fullName>
    </submittedName>
</protein>
<organism evidence="1 2">
    <name type="scientific">Xylaria curta</name>
    <dbReference type="NCBI Taxonomy" id="42375"/>
    <lineage>
        <taxon>Eukaryota</taxon>
        <taxon>Fungi</taxon>
        <taxon>Dikarya</taxon>
        <taxon>Ascomycota</taxon>
        <taxon>Pezizomycotina</taxon>
        <taxon>Sordariomycetes</taxon>
        <taxon>Xylariomycetidae</taxon>
        <taxon>Xylariales</taxon>
        <taxon>Xylariaceae</taxon>
        <taxon>Xylaria</taxon>
    </lineage>
</organism>
<evidence type="ECO:0000313" key="1">
    <source>
        <dbReference type="EMBL" id="KAJ2994670.1"/>
    </source>
</evidence>